<dbReference type="SUPFAM" id="SSF46689">
    <property type="entry name" value="Homeodomain-like"/>
    <property type="match status" value="1"/>
</dbReference>
<dbReference type="Pfam" id="PF14525">
    <property type="entry name" value="AraC_binding_2"/>
    <property type="match status" value="1"/>
</dbReference>
<dbReference type="InterPro" id="IPR018060">
    <property type="entry name" value="HTH_AraC"/>
</dbReference>
<dbReference type="InterPro" id="IPR035418">
    <property type="entry name" value="AraC-bd_2"/>
</dbReference>
<keyword evidence="2" id="KW-0238">DNA-binding</keyword>
<evidence type="ECO:0000313" key="6">
    <source>
        <dbReference type="Proteomes" id="UP001069090"/>
    </source>
</evidence>
<dbReference type="GO" id="GO:0003700">
    <property type="term" value="F:DNA-binding transcription factor activity"/>
    <property type="evidence" value="ECO:0007669"/>
    <property type="project" value="InterPro"/>
</dbReference>
<evidence type="ECO:0000256" key="2">
    <source>
        <dbReference type="ARBA" id="ARBA00023125"/>
    </source>
</evidence>
<comment type="caution">
    <text evidence="5">The sequence shown here is derived from an EMBL/GenBank/DDBJ whole genome shotgun (WGS) entry which is preliminary data.</text>
</comment>
<gene>
    <name evidence="5" type="ORF">O0V09_07660</name>
</gene>
<dbReference type="AlphaFoldDB" id="A0A9J6RK48"/>
<evidence type="ECO:0000259" key="4">
    <source>
        <dbReference type="PROSITE" id="PS01124"/>
    </source>
</evidence>
<dbReference type="PROSITE" id="PS01124">
    <property type="entry name" value="HTH_ARAC_FAMILY_2"/>
    <property type="match status" value="1"/>
</dbReference>
<reference evidence="5 6" key="1">
    <citation type="submission" date="2022-12" db="EMBL/GenBank/DDBJ databases">
        <title>Dasania phycosphaerae sp. nov., isolated from particulate material of the south coast of Korea.</title>
        <authorList>
            <person name="Jiang Y."/>
        </authorList>
    </citation>
    <scope>NUCLEOTIDE SEQUENCE [LARGE SCALE GENOMIC DNA]</scope>
    <source>
        <strain evidence="5 6">GY-19</strain>
    </source>
</reference>
<evidence type="ECO:0000256" key="3">
    <source>
        <dbReference type="ARBA" id="ARBA00023163"/>
    </source>
</evidence>
<keyword evidence="1" id="KW-0805">Transcription regulation</keyword>
<dbReference type="InterPro" id="IPR020449">
    <property type="entry name" value="Tscrpt_reg_AraC-type_HTH"/>
</dbReference>
<accession>A0A9J6RK48</accession>
<dbReference type="Pfam" id="PF12833">
    <property type="entry name" value="HTH_18"/>
    <property type="match status" value="1"/>
</dbReference>
<dbReference type="PANTHER" id="PTHR46796">
    <property type="entry name" value="HTH-TYPE TRANSCRIPTIONAL ACTIVATOR RHAS-RELATED"/>
    <property type="match status" value="1"/>
</dbReference>
<evidence type="ECO:0000256" key="1">
    <source>
        <dbReference type="ARBA" id="ARBA00023015"/>
    </source>
</evidence>
<dbReference type="InterPro" id="IPR009057">
    <property type="entry name" value="Homeodomain-like_sf"/>
</dbReference>
<dbReference type="RefSeq" id="WP_258331221.1">
    <property type="nucleotide sequence ID" value="NZ_JAPTGG010000005.1"/>
</dbReference>
<dbReference type="EMBL" id="JAPTGG010000005">
    <property type="protein sequence ID" value="MCZ0865070.1"/>
    <property type="molecule type" value="Genomic_DNA"/>
</dbReference>
<evidence type="ECO:0000313" key="5">
    <source>
        <dbReference type="EMBL" id="MCZ0865070.1"/>
    </source>
</evidence>
<dbReference type="GO" id="GO:0043565">
    <property type="term" value="F:sequence-specific DNA binding"/>
    <property type="evidence" value="ECO:0007669"/>
    <property type="project" value="InterPro"/>
</dbReference>
<name>A0A9J6RK48_9GAMM</name>
<dbReference type="PRINTS" id="PR00032">
    <property type="entry name" value="HTHARAC"/>
</dbReference>
<proteinExistence type="predicted"/>
<dbReference type="Proteomes" id="UP001069090">
    <property type="component" value="Unassembled WGS sequence"/>
</dbReference>
<protein>
    <submittedName>
        <fullName evidence="5">Helix-turn-helix domain-containing protein</fullName>
    </submittedName>
</protein>
<keyword evidence="6" id="KW-1185">Reference proteome</keyword>
<dbReference type="SMART" id="SM00342">
    <property type="entry name" value="HTH_ARAC"/>
    <property type="match status" value="1"/>
</dbReference>
<dbReference type="InterPro" id="IPR050204">
    <property type="entry name" value="AraC_XylS_family_regulators"/>
</dbReference>
<keyword evidence="3" id="KW-0804">Transcription</keyword>
<feature type="domain" description="HTH araC/xylS-type" evidence="4">
    <location>
        <begin position="216"/>
        <end position="317"/>
    </location>
</feature>
<sequence>MNYSDFSTNLIPKNRQFESWNDIVTDTYFSLTLETKKKSCDEFCGRIHGEELGSIQITTLASDPTTYHRDRFDISKENQDYFLVTIPNVSAVSFSQNGKNVNCRPGDFILQGSADPYRFLYDEPAQMTVIRIPGDELRDRIKSADDFCARSFLGSTASNGLFLNYLESLLKFSKDLPDTAKLKISEQLIDLLALTMDSSDEALPCADSASQEAHLHRINNYINHNLSSPNLSPQQIADQCGISLRYLHQIFKPTGHTVASWIKERRLKQCYDALADPRRPIRSIAELAYRWGFSDQSHFSRVFKNRFDIPPGQVRANALK</sequence>
<organism evidence="5 6">
    <name type="scientific">Dasania phycosphaerae</name>
    <dbReference type="NCBI Taxonomy" id="2950436"/>
    <lineage>
        <taxon>Bacteria</taxon>
        <taxon>Pseudomonadati</taxon>
        <taxon>Pseudomonadota</taxon>
        <taxon>Gammaproteobacteria</taxon>
        <taxon>Cellvibrionales</taxon>
        <taxon>Spongiibacteraceae</taxon>
        <taxon>Dasania</taxon>
    </lineage>
</organism>
<dbReference type="PANTHER" id="PTHR46796:SF6">
    <property type="entry name" value="ARAC SUBFAMILY"/>
    <property type="match status" value="1"/>
</dbReference>
<dbReference type="Gene3D" id="1.10.10.60">
    <property type="entry name" value="Homeodomain-like"/>
    <property type="match status" value="1"/>
</dbReference>